<dbReference type="NCBIfam" id="TIGR00312">
    <property type="entry name" value="cbiD"/>
    <property type="match status" value="1"/>
</dbReference>
<comment type="catalytic activity">
    <reaction evidence="5">
        <text>Co-precorrin-5B + S-adenosyl-L-methionine = Co-precorrin-6A + S-adenosyl-L-homocysteine</text>
        <dbReference type="Rhea" id="RHEA:26285"/>
        <dbReference type="ChEBI" id="CHEBI:57856"/>
        <dbReference type="ChEBI" id="CHEBI:59789"/>
        <dbReference type="ChEBI" id="CHEBI:60063"/>
        <dbReference type="ChEBI" id="CHEBI:60064"/>
        <dbReference type="EC" id="2.1.1.195"/>
    </reaction>
</comment>
<evidence type="ECO:0000313" key="7">
    <source>
        <dbReference type="Proteomes" id="UP000030101"/>
    </source>
</evidence>
<evidence type="ECO:0000256" key="1">
    <source>
        <dbReference type="ARBA" id="ARBA00022573"/>
    </source>
</evidence>
<protein>
    <recommendedName>
        <fullName evidence="5">Cobalt-precorrin-5B C(1)-methyltransferase</fullName>
        <ecNumber evidence="5">2.1.1.195</ecNumber>
    </recommendedName>
    <alternativeName>
        <fullName evidence="5">Cobalt-precorrin-6A synthase</fullName>
    </alternativeName>
</protein>
<evidence type="ECO:0000313" key="6">
    <source>
        <dbReference type="EMBL" id="KGN91947.1"/>
    </source>
</evidence>
<comment type="function">
    <text evidence="5">Catalyzes the methylation of C-1 in cobalt-precorrin-5B to form cobalt-precorrin-6A.</text>
</comment>
<keyword evidence="4 5" id="KW-0949">S-adenosyl-L-methionine</keyword>
<dbReference type="PANTHER" id="PTHR35863">
    <property type="entry name" value="COBALT-PRECORRIN-5B C(1)-METHYLTRANSFERASE"/>
    <property type="match status" value="1"/>
</dbReference>
<dbReference type="Pfam" id="PF02571">
    <property type="entry name" value="CbiJ"/>
    <property type="match status" value="1"/>
</dbReference>
<reference evidence="6 7" key="1">
    <citation type="submission" date="2014-08" db="EMBL/GenBank/DDBJ databases">
        <title>Porphyromonas canoris strain:OH2762 Genome sequencing.</title>
        <authorList>
            <person name="Wallis C."/>
            <person name="Deusch O."/>
            <person name="O'Flynn C."/>
            <person name="Davis I."/>
            <person name="Jospin G."/>
            <person name="Darling A.E."/>
            <person name="Coil D.A."/>
            <person name="Alexiev A."/>
            <person name="Horsfall A."/>
            <person name="Kirkwood N."/>
            <person name="Harris S."/>
            <person name="Eisen J.A."/>
        </authorList>
    </citation>
    <scope>NUCLEOTIDE SEQUENCE [LARGE SCALE GENOMIC DNA]</scope>
    <source>
        <strain evidence="7">COT-108 OH2762</strain>
    </source>
</reference>
<keyword evidence="1 5" id="KW-0169">Cobalamin biosynthesis</keyword>
<dbReference type="PANTHER" id="PTHR35863:SF1">
    <property type="entry name" value="COBALT-PRECORRIN-5B C(1)-METHYLTRANSFERASE"/>
    <property type="match status" value="1"/>
</dbReference>
<keyword evidence="2 5" id="KW-0489">Methyltransferase</keyword>
<gene>
    <name evidence="5" type="primary">cbiD</name>
    <name evidence="6" type="ORF">HQ43_07760</name>
</gene>
<evidence type="ECO:0000256" key="4">
    <source>
        <dbReference type="ARBA" id="ARBA00022691"/>
    </source>
</evidence>
<dbReference type="NCBIfam" id="NF000849">
    <property type="entry name" value="PRK00075.1-1"/>
    <property type="match status" value="1"/>
</dbReference>
<keyword evidence="7" id="KW-1185">Reference proteome</keyword>
<comment type="pathway">
    <text evidence="5">Cofactor biosynthesis; adenosylcobalamin biosynthesis; cob(II)yrinate a,c-diamide from sirohydrochlorin (anaerobic route): step 6/10.</text>
</comment>
<proteinExistence type="inferred from homology"/>
<keyword evidence="3 5" id="KW-0808">Transferase</keyword>
<sequence length="614" mass="66944">MSEPAILVIGGTTEGKIAAKVCDEAAKPYFYSTKNRSGEVECAHGIRLTGGLDEESMPRFCRDNGVALIIDAAHPFALNVHANIGRTAELLPDISTIRMERSFPQVDSRIIPFDSYQDAIAYLFEQDITSLLALTGVNTIAKLKDYWTKHTCVFRIMRREESLESVKANDFPFEQIVFYDDEQDDEALFKKVQPQAIITKESGESGGFADKVNVALRMGIPVLVIRRPPLPYNPTETVYGPHGLRKKIEALLPSFFPQKTGFTTGSCATAATKAAITTLLTGEEQETSEILLPNGEPVTLPIASTGVESDGGIICCVIKQAGDDPDITDGLEICSSVSWSRDVPKGEVRFLNGEGVGVVTLPGLGLEIGGPAVNATPRKMMTAEVLRTLDHYGYHPDMGINIRVSVPKGRETAGKTFNPRLGIEGGISILGSSGIVKPFSTEAFIASIKREAQVSKAVGVTHLVINSGAKSERYLKALYPDFLPQAFVQYGNFIGETLKIAEDLAFEQVTLCVMIGKAVKLAEGALDTHSKKGVMNKTFLQEVAKESGCSSETIRQIGEITLARQLWEIVPAEERLFFDRLISLCRRHCSSLFTHGAFHILLMDDEGNVHRSSV</sequence>
<dbReference type="HAMAP" id="MF_00787">
    <property type="entry name" value="CbiD"/>
    <property type="match status" value="1"/>
</dbReference>
<dbReference type="EMBL" id="JQZV01000013">
    <property type="protein sequence ID" value="KGN91947.1"/>
    <property type="molecule type" value="Genomic_DNA"/>
</dbReference>
<dbReference type="PROSITE" id="PS51014">
    <property type="entry name" value="COBK_CBIJ"/>
    <property type="match status" value="1"/>
</dbReference>
<dbReference type="SUPFAM" id="SSF111342">
    <property type="entry name" value="CbiD-like"/>
    <property type="match status" value="1"/>
</dbReference>
<dbReference type="EC" id="2.1.1.195" evidence="5"/>
<evidence type="ECO:0000256" key="5">
    <source>
        <dbReference type="HAMAP-Rule" id="MF_00787"/>
    </source>
</evidence>
<dbReference type="InterPro" id="IPR036074">
    <property type="entry name" value="CbiD_sf"/>
</dbReference>
<dbReference type="Proteomes" id="UP000030101">
    <property type="component" value="Unassembled WGS sequence"/>
</dbReference>
<evidence type="ECO:0000256" key="3">
    <source>
        <dbReference type="ARBA" id="ARBA00022679"/>
    </source>
</evidence>
<evidence type="ECO:0000256" key="2">
    <source>
        <dbReference type="ARBA" id="ARBA00022603"/>
    </source>
</evidence>
<dbReference type="InterPro" id="IPR003723">
    <property type="entry name" value="Precorrin-6x_reduct"/>
</dbReference>
<accession>A0ABR4XJT9</accession>
<dbReference type="Pfam" id="PF01888">
    <property type="entry name" value="CbiD"/>
    <property type="match status" value="1"/>
</dbReference>
<dbReference type="RefSeq" id="WP_036791679.1">
    <property type="nucleotide sequence ID" value="NZ_JQZV01000013.1"/>
</dbReference>
<dbReference type="Gene3D" id="3.30.2110.10">
    <property type="entry name" value="CbiD-like"/>
    <property type="match status" value="1"/>
</dbReference>
<comment type="similarity">
    <text evidence="5">Belongs to the CbiD family.</text>
</comment>
<comment type="caution">
    <text evidence="6">The sequence shown here is derived from an EMBL/GenBank/DDBJ whole genome shotgun (WGS) entry which is preliminary data.</text>
</comment>
<name>A0ABR4XJT9_9PORP</name>
<dbReference type="InterPro" id="IPR002748">
    <property type="entry name" value="CbiD"/>
</dbReference>
<organism evidence="6 7">
    <name type="scientific">Porphyromonas canoris</name>
    <dbReference type="NCBI Taxonomy" id="36875"/>
    <lineage>
        <taxon>Bacteria</taxon>
        <taxon>Pseudomonadati</taxon>
        <taxon>Bacteroidota</taxon>
        <taxon>Bacteroidia</taxon>
        <taxon>Bacteroidales</taxon>
        <taxon>Porphyromonadaceae</taxon>
        <taxon>Porphyromonas</taxon>
    </lineage>
</organism>